<evidence type="ECO:0000313" key="2">
    <source>
        <dbReference type="Proteomes" id="UP001630127"/>
    </source>
</evidence>
<gene>
    <name evidence="1" type="ORF">ACH5RR_025843</name>
</gene>
<protein>
    <submittedName>
        <fullName evidence="1">Uncharacterized protein</fullName>
    </submittedName>
</protein>
<accession>A0ABD2Z0T5</accession>
<keyword evidence="2" id="KW-1185">Reference proteome</keyword>
<dbReference type="EMBL" id="JBJUIK010000011">
    <property type="protein sequence ID" value="KAL3513126.1"/>
    <property type="molecule type" value="Genomic_DNA"/>
</dbReference>
<sequence>MLLEYLSLLGASLASHEILLGRNCFFNSFFKVVQDVIYVVVGLFNIVLHHSFSSPTKYILLMEALSSLGFPAAMKYCFKSYKKFSSSLALLAPSNALSSRTSPVFWSTWLSMHHS</sequence>
<name>A0ABD2Z0T5_9GENT</name>
<evidence type="ECO:0000313" key="1">
    <source>
        <dbReference type="EMBL" id="KAL3513126.1"/>
    </source>
</evidence>
<organism evidence="1 2">
    <name type="scientific">Cinchona calisaya</name>
    <dbReference type="NCBI Taxonomy" id="153742"/>
    <lineage>
        <taxon>Eukaryota</taxon>
        <taxon>Viridiplantae</taxon>
        <taxon>Streptophyta</taxon>
        <taxon>Embryophyta</taxon>
        <taxon>Tracheophyta</taxon>
        <taxon>Spermatophyta</taxon>
        <taxon>Magnoliopsida</taxon>
        <taxon>eudicotyledons</taxon>
        <taxon>Gunneridae</taxon>
        <taxon>Pentapetalae</taxon>
        <taxon>asterids</taxon>
        <taxon>lamiids</taxon>
        <taxon>Gentianales</taxon>
        <taxon>Rubiaceae</taxon>
        <taxon>Cinchonoideae</taxon>
        <taxon>Cinchoneae</taxon>
        <taxon>Cinchona</taxon>
    </lineage>
</organism>
<dbReference type="AlphaFoldDB" id="A0ABD2Z0T5"/>
<comment type="caution">
    <text evidence="1">The sequence shown here is derived from an EMBL/GenBank/DDBJ whole genome shotgun (WGS) entry which is preliminary data.</text>
</comment>
<dbReference type="Proteomes" id="UP001630127">
    <property type="component" value="Unassembled WGS sequence"/>
</dbReference>
<proteinExistence type="predicted"/>
<reference evidence="1 2" key="1">
    <citation type="submission" date="2024-11" db="EMBL/GenBank/DDBJ databases">
        <title>A near-complete genome assembly of Cinchona calisaya.</title>
        <authorList>
            <person name="Lian D.C."/>
            <person name="Zhao X.W."/>
            <person name="Wei L."/>
        </authorList>
    </citation>
    <scope>NUCLEOTIDE SEQUENCE [LARGE SCALE GENOMIC DNA]</scope>
    <source>
        <tissue evidence="1">Nenye</tissue>
    </source>
</reference>